<dbReference type="RefSeq" id="WP_163815477.1">
    <property type="nucleotide sequence ID" value="NZ_JAAGOB010000001.1"/>
</dbReference>
<dbReference type="Proteomes" id="UP000469185">
    <property type="component" value="Unassembled WGS sequence"/>
</dbReference>
<evidence type="ECO:0000313" key="1">
    <source>
        <dbReference type="EMBL" id="NED94064.1"/>
    </source>
</evidence>
<evidence type="ECO:0000313" key="2">
    <source>
        <dbReference type="Proteomes" id="UP000469185"/>
    </source>
</evidence>
<reference evidence="1 2" key="1">
    <citation type="submission" date="2020-02" db="EMBL/GenBank/DDBJ databases">
        <authorList>
            <person name="Li X.-J."/>
            <person name="Feng X.-M."/>
        </authorList>
    </citation>
    <scope>NUCLEOTIDE SEQUENCE [LARGE SCALE GENOMIC DNA]</scope>
    <source>
        <strain evidence="1 2">CGMCC 4.7225</strain>
    </source>
</reference>
<gene>
    <name evidence="1" type="ORF">G1H11_01935</name>
</gene>
<dbReference type="AlphaFoldDB" id="A0A6N9YGH7"/>
<organism evidence="1 2">
    <name type="scientific">Phytoactinopolyspora alkaliphila</name>
    <dbReference type="NCBI Taxonomy" id="1783498"/>
    <lineage>
        <taxon>Bacteria</taxon>
        <taxon>Bacillati</taxon>
        <taxon>Actinomycetota</taxon>
        <taxon>Actinomycetes</taxon>
        <taxon>Jiangellales</taxon>
        <taxon>Jiangellaceae</taxon>
        <taxon>Phytoactinopolyspora</taxon>
    </lineage>
</organism>
<sequence>MAQTLSSKIRRVDDELHTLVERRGTSDSPLEELRAMETIDDLLDERLQLMNTQRDRGGERKS</sequence>
<accession>A0A6N9YGH7</accession>
<protein>
    <submittedName>
        <fullName evidence="1">Uncharacterized protein</fullName>
    </submittedName>
</protein>
<dbReference type="EMBL" id="JAAGOB010000001">
    <property type="protein sequence ID" value="NED94064.1"/>
    <property type="molecule type" value="Genomic_DNA"/>
</dbReference>
<comment type="caution">
    <text evidence="1">The sequence shown here is derived from an EMBL/GenBank/DDBJ whole genome shotgun (WGS) entry which is preliminary data.</text>
</comment>
<keyword evidence="2" id="KW-1185">Reference proteome</keyword>
<name>A0A6N9YGH7_9ACTN</name>
<proteinExistence type="predicted"/>